<keyword evidence="5" id="KW-0732">Signal</keyword>
<dbReference type="InterPro" id="IPR000571">
    <property type="entry name" value="Znf_CCCH"/>
</dbReference>
<dbReference type="InterPro" id="IPR036855">
    <property type="entry name" value="Znf_CCCH_sf"/>
</dbReference>
<dbReference type="Proteomes" id="UP001227230">
    <property type="component" value="Chromosome 6"/>
</dbReference>
<evidence type="ECO:0000313" key="7">
    <source>
        <dbReference type="EMBL" id="WJZ89288.1"/>
    </source>
</evidence>
<feature type="chain" id="PRO_5046527098" description="C3H1-type domain-containing protein" evidence="5">
    <location>
        <begin position="22"/>
        <end position="103"/>
    </location>
</feature>
<evidence type="ECO:0000256" key="3">
    <source>
        <dbReference type="ARBA" id="ARBA00022833"/>
    </source>
</evidence>
<accession>A0ABY9C3L4</accession>
<dbReference type="PROSITE" id="PS50103">
    <property type="entry name" value="ZF_C3H1"/>
    <property type="match status" value="1"/>
</dbReference>
<keyword evidence="1 4" id="KW-0479">Metal-binding</keyword>
<dbReference type="SUPFAM" id="SSF90229">
    <property type="entry name" value="CCCH zinc finger"/>
    <property type="match status" value="1"/>
</dbReference>
<evidence type="ECO:0000259" key="6">
    <source>
        <dbReference type="PROSITE" id="PS50103"/>
    </source>
</evidence>
<keyword evidence="3 4" id="KW-0862">Zinc</keyword>
<gene>
    <name evidence="7" type="ORF">VitviT2T_008514</name>
</gene>
<evidence type="ECO:0000313" key="8">
    <source>
        <dbReference type="Proteomes" id="UP001227230"/>
    </source>
</evidence>
<dbReference type="PANTHER" id="PTHR15725">
    <property type="entry name" value="ZN-FINGER, C-X8-C-X5-C-X3-H TYPE-CONTAINING"/>
    <property type="match status" value="1"/>
</dbReference>
<organism evidence="7 8">
    <name type="scientific">Vitis vinifera</name>
    <name type="common">Grape</name>
    <dbReference type="NCBI Taxonomy" id="29760"/>
    <lineage>
        <taxon>Eukaryota</taxon>
        <taxon>Viridiplantae</taxon>
        <taxon>Streptophyta</taxon>
        <taxon>Embryophyta</taxon>
        <taxon>Tracheophyta</taxon>
        <taxon>Spermatophyta</taxon>
        <taxon>Magnoliopsida</taxon>
        <taxon>eudicotyledons</taxon>
        <taxon>Gunneridae</taxon>
        <taxon>Pentapetalae</taxon>
        <taxon>rosids</taxon>
        <taxon>Vitales</taxon>
        <taxon>Vitaceae</taxon>
        <taxon>Viteae</taxon>
        <taxon>Vitis</taxon>
    </lineage>
</organism>
<keyword evidence="8" id="KW-1185">Reference proteome</keyword>
<feature type="domain" description="C3H1-type" evidence="6">
    <location>
        <begin position="18"/>
        <end position="45"/>
    </location>
</feature>
<protein>
    <recommendedName>
        <fullName evidence="6">C3H1-type domain-containing protein</fullName>
    </recommendedName>
</protein>
<proteinExistence type="predicted"/>
<evidence type="ECO:0000256" key="5">
    <source>
        <dbReference type="SAM" id="SignalP"/>
    </source>
</evidence>
<dbReference type="Gene3D" id="4.10.1000.10">
    <property type="entry name" value="Zinc finger, CCCH-type"/>
    <property type="match status" value="1"/>
</dbReference>
<dbReference type="PANTHER" id="PTHR15725:SF14">
    <property type="entry name" value="ZINC FINGER CCCH DOMAIN-CONTAINING PROTEIN 11A"/>
    <property type="match status" value="1"/>
</dbReference>
<sequence>MFLHLMSLHLMFLIALREKQLVPYIFFQKGLCLKGDRCAFLHGPNPTRNKIPQVPVAALDTEPPFLKKVFGGLENRTQEQRFLQPSFSKSFEVPRLAIPTTKN</sequence>
<evidence type="ECO:0000256" key="2">
    <source>
        <dbReference type="ARBA" id="ARBA00022771"/>
    </source>
</evidence>
<feature type="signal peptide" evidence="5">
    <location>
        <begin position="1"/>
        <end position="21"/>
    </location>
</feature>
<reference evidence="7 8" key="1">
    <citation type="journal article" date="2023" name="Hortic Res">
        <title>The complete reference genome for grapevine (Vitis vinifera L.) genetics and breeding.</title>
        <authorList>
            <person name="Shi X."/>
            <person name="Cao S."/>
            <person name="Wang X."/>
            <person name="Huang S."/>
            <person name="Wang Y."/>
            <person name="Liu Z."/>
            <person name="Liu W."/>
            <person name="Leng X."/>
            <person name="Peng Y."/>
            <person name="Wang N."/>
            <person name="Wang Y."/>
            <person name="Ma Z."/>
            <person name="Xu X."/>
            <person name="Zhang F."/>
            <person name="Xue H."/>
            <person name="Zhong H."/>
            <person name="Wang Y."/>
            <person name="Zhang K."/>
            <person name="Velt A."/>
            <person name="Avia K."/>
            <person name="Holtgrawe D."/>
            <person name="Grimplet J."/>
            <person name="Matus J.T."/>
            <person name="Ware D."/>
            <person name="Wu X."/>
            <person name="Wang H."/>
            <person name="Liu C."/>
            <person name="Fang Y."/>
            <person name="Rustenholz C."/>
            <person name="Cheng Z."/>
            <person name="Xiao H."/>
            <person name="Zhou Y."/>
        </authorList>
    </citation>
    <scope>NUCLEOTIDE SEQUENCE [LARGE SCALE GENOMIC DNA]</scope>
    <source>
        <strain evidence="8">cv. Pinot noir / PN40024</strain>
        <tissue evidence="7">Leaf</tissue>
    </source>
</reference>
<dbReference type="EMBL" id="CP126653">
    <property type="protein sequence ID" value="WJZ89288.1"/>
    <property type="molecule type" value="Genomic_DNA"/>
</dbReference>
<keyword evidence="2 4" id="KW-0863">Zinc-finger</keyword>
<evidence type="ECO:0000256" key="1">
    <source>
        <dbReference type="ARBA" id="ARBA00022723"/>
    </source>
</evidence>
<name>A0ABY9C3L4_VITVI</name>
<evidence type="ECO:0000256" key="4">
    <source>
        <dbReference type="PROSITE-ProRule" id="PRU00723"/>
    </source>
</evidence>
<feature type="zinc finger region" description="C3H1-type" evidence="4">
    <location>
        <begin position="18"/>
        <end position="45"/>
    </location>
</feature>